<gene>
    <name evidence="2" type="ORF">EBQ34_08280</name>
</gene>
<dbReference type="EMBL" id="RDQJ01000010">
    <property type="protein sequence ID" value="RMX14897.1"/>
    <property type="molecule type" value="Genomic_DNA"/>
</dbReference>
<reference evidence="2 3" key="1">
    <citation type="submission" date="2018-10" db="EMBL/GenBank/DDBJ databases">
        <title>Comamonadaceae CDC group NO-1 genome sequencing and assembly.</title>
        <authorList>
            <person name="Bernier A.-M."/>
            <person name="Bernard K."/>
        </authorList>
    </citation>
    <scope>NUCLEOTIDE SEQUENCE [LARGE SCALE GENOMIC DNA]</scope>
    <source>
        <strain evidence="2 3">NML180582</strain>
    </source>
</reference>
<evidence type="ECO:0000256" key="1">
    <source>
        <dbReference type="SAM" id="MobiDB-lite"/>
    </source>
</evidence>
<comment type="caution">
    <text evidence="2">The sequence shown here is derived from an EMBL/GenBank/DDBJ whole genome shotgun (WGS) entry which is preliminary data.</text>
</comment>
<sequence>MQALVPGLGLGSVPAWEMVQALGWVQVWAQALVSGRGGAMASARVKAWAAAQVPAAAWARARAPAPGSEWALAGGSGLAVGRPLAGFAARRPVRAPVLDLGWGRAQAACPARAGPHRRPRRRRRPG</sequence>
<dbReference type="AlphaFoldDB" id="A0A3M6RI56"/>
<proteinExistence type="predicted"/>
<accession>A0A3M6RI56</accession>
<feature type="region of interest" description="Disordered" evidence="1">
    <location>
        <begin position="106"/>
        <end position="126"/>
    </location>
</feature>
<organism evidence="2 3">
    <name type="scientific">Vandammella animalimorsus</name>
    <dbReference type="NCBI Taxonomy" id="2029117"/>
    <lineage>
        <taxon>Bacteria</taxon>
        <taxon>Pseudomonadati</taxon>
        <taxon>Pseudomonadota</taxon>
        <taxon>Betaproteobacteria</taxon>
        <taxon>Burkholderiales</taxon>
        <taxon>Comamonadaceae</taxon>
        <taxon>Vandammella</taxon>
    </lineage>
</organism>
<protein>
    <submittedName>
        <fullName evidence="2">Uncharacterized protein</fullName>
    </submittedName>
</protein>
<dbReference type="Proteomes" id="UP000275180">
    <property type="component" value="Unassembled WGS sequence"/>
</dbReference>
<name>A0A3M6RI56_9BURK</name>
<feature type="compositionally biased region" description="Basic residues" evidence="1">
    <location>
        <begin position="114"/>
        <end position="126"/>
    </location>
</feature>
<evidence type="ECO:0000313" key="2">
    <source>
        <dbReference type="EMBL" id="RMX14897.1"/>
    </source>
</evidence>
<evidence type="ECO:0000313" key="3">
    <source>
        <dbReference type="Proteomes" id="UP000275180"/>
    </source>
</evidence>